<gene>
    <name evidence="1" type="ORF">EAI_17302</name>
</gene>
<reference evidence="1 2" key="1">
    <citation type="journal article" date="2010" name="Science">
        <title>Genomic comparison of the ants Camponotus floridanus and Harpegnathos saltator.</title>
        <authorList>
            <person name="Bonasio R."/>
            <person name="Zhang G."/>
            <person name="Ye C."/>
            <person name="Mutti N.S."/>
            <person name="Fang X."/>
            <person name="Qin N."/>
            <person name="Donahue G."/>
            <person name="Yang P."/>
            <person name="Li Q."/>
            <person name="Li C."/>
            <person name="Zhang P."/>
            <person name="Huang Z."/>
            <person name="Berger S.L."/>
            <person name="Reinberg D."/>
            <person name="Wang J."/>
            <person name="Liebig J."/>
        </authorList>
    </citation>
    <scope>NUCLEOTIDE SEQUENCE [LARGE SCALE GENOMIC DNA]</scope>
    <source>
        <strain evidence="1 2">R22 G/1</strain>
    </source>
</reference>
<keyword evidence="2" id="KW-1185">Reference proteome</keyword>
<protein>
    <submittedName>
        <fullName evidence="1">Uncharacterized protein</fullName>
    </submittedName>
</protein>
<dbReference type="Proteomes" id="UP000008237">
    <property type="component" value="Unassembled WGS sequence"/>
</dbReference>
<dbReference type="AlphaFoldDB" id="E2BH43"/>
<evidence type="ECO:0000313" key="2">
    <source>
        <dbReference type="Proteomes" id="UP000008237"/>
    </source>
</evidence>
<organism evidence="2">
    <name type="scientific">Harpegnathos saltator</name>
    <name type="common">Jerdon's jumping ant</name>
    <dbReference type="NCBI Taxonomy" id="610380"/>
    <lineage>
        <taxon>Eukaryota</taxon>
        <taxon>Metazoa</taxon>
        <taxon>Ecdysozoa</taxon>
        <taxon>Arthropoda</taxon>
        <taxon>Hexapoda</taxon>
        <taxon>Insecta</taxon>
        <taxon>Pterygota</taxon>
        <taxon>Neoptera</taxon>
        <taxon>Endopterygota</taxon>
        <taxon>Hymenoptera</taxon>
        <taxon>Apocrita</taxon>
        <taxon>Aculeata</taxon>
        <taxon>Formicoidea</taxon>
        <taxon>Formicidae</taxon>
        <taxon>Ponerinae</taxon>
        <taxon>Ponerini</taxon>
        <taxon>Harpegnathos</taxon>
    </lineage>
</organism>
<dbReference type="InParanoid" id="E2BH43"/>
<name>E2BH43_HARSA</name>
<sequence length="100" mass="10817">MILALLKGGYGVCTENGDASDIENVTGFAFPSLNIPRKALTWRCSTASCNKTNDAIDRAGDLPKLATHWIRFPGDAVPMDADAALEDPVRAEQSRLEEPQ</sequence>
<dbReference type="EMBL" id="GL448268">
    <property type="protein sequence ID" value="EFN84964.1"/>
    <property type="molecule type" value="Genomic_DNA"/>
</dbReference>
<evidence type="ECO:0000313" key="1">
    <source>
        <dbReference type="EMBL" id="EFN84964.1"/>
    </source>
</evidence>
<proteinExistence type="predicted"/>
<accession>E2BH43</accession>